<dbReference type="OrthoDB" id="9805856at2"/>
<accession>S0NVD5</accession>
<keyword evidence="1" id="KW-0238">DNA-binding</keyword>
<dbReference type="PATRIC" id="fig|1139996.3.peg.337"/>
<keyword evidence="5" id="KW-1185">Reference proteome</keyword>
<dbReference type="Gene3D" id="1.10.260.40">
    <property type="entry name" value="lambda repressor-like DNA-binding domains"/>
    <property type="match status" value="1"/>
</dbReference>
<dbReference type="STRING" id="41997.RV16_GL002409"/>
<dbReference type="CDD" id="cd00093">
    <property type="entry name" value="HTH_XRE"/>
    <property type="match status" value="1"/>
</dbReference>
<evidence type="ECO:0000313" key="5">
    <source>
        <dbReference type="Proteomes" id="UP000014136"/>
    </source>
</evidence>
<dbReference type="eggNOG" id="COG1476">
    <property type="taxonomic scope" value="Bacteria"/>
</dbReference>
<evidence type="ECO:0000259" key="3">
    <source>
        <dbReference type="PROSITE" id="PS50943"/>
    </source>
</evidence>
<dbReference type="GO" id="GO:0003677">
    <property type="term" value="F:DNA binding"/>
    <property type="evidence" value="ECO:0007669"/>
    <property type="project" value="UniProtKB-KW"/>
</dbReference>
<dbReference type="Pfam" id="PF01381">
    <property type="entry name" value="HTH_3"/>
    <property type="match status" value="1"/>
</dbReference>
<dbReference type="HOGENOM" id="CLU_1254346_0_0_9"/>
<dbReference type="InterPro" id="IPR010982">
    <property type="entry name" value="Lambda_DNA-bd_dom_sf"/>
</dbReference>
<sequence>MKSLGEQLQQYRIDHNWTQQQLADKLAVSRSTISSWESGKSFPDLACLVSLSRLFDVPLEKFFSKDPSVIKTIAHEQQQNRLKGYLILGLLTVIFFLIGGLALTYQGTNVANIVSAHEVAVTQIPQNKQDQWVPITFTDTDSQTVPYLSTRAFLGIQKVVNASETDTVDIRITRLSDNQQIGEYTLKPNAAHDLPKLQRNEKYFVEIRSTAETCVLNFVS</sequence>
<evidence type="ECO:0000313" key="4">
    <source>
        <dbReference type="EMBL" id="EOT30640.1"/>
    </source>
</evidence>
<dbReference type="PANTHER" id="PTHR46558:SF15">
    <property type="entry name" value="HELIX-TURN-HELIX DOMAIN PROTEIN"/>
    <property type="match status" value="1"/>
</dbReference>
<dbReference type="RefSeq" id="WP_016174155.1">
    <property type="nucleotide sequence ID" value="NZ_KE136389.1"/>
</dbReference>
<evidence type="ECO:0000256" key="2">
    <source>
        <dbReference type="SAM" id="Phobius"/>
    </source>
</evidence>
<gene>
    <name evidence="4" type="ORF">OMQ_00344</name>
</gene>
<feature type="domain" description="HTH cro/C1-type" evidence="3">
    <location>
        <begin position="8"/>
        <end position="62"/>
    </location>
</feature>
<dbReference type="SMART" id="SM00530">
    <property type="entry name" value="HTH_XRE"/>
    <property type="match status" value="1"/>
</dbReference>
<keyword evidence="2" id="KW-0812">Transmembrane</keyword>
<dbReference type="SUPFAM" id="SSF47413">
    <property type="entry name" value="lambda repressor-like DNA-binding domains"/>
    <property type="match status" value="1"/>
</dbReference>
<keyword evidence="2" id="KW-0472">Membrane</keyword>
<feature type="transmembrane region" description="Helical" evidence="2">
    <location>
        <begin position="85"/>
        <end position="105"/>
    </location>
</feature>
<dbReference type="PANTHER" id="PTHR46558">
    <property type="entry name" value="TRACRIPTIONAL REGULATORY PROTEIN-RELATED-RELATED"/>
    <property type="match status" value="1"/>
</dbReference>
<dbReference type="Proteomes" id="UP000014136">
    <property type="component" value="Unassembled WGS sequence"/>
</dbReference>
<name>S0NVD5_9ENTE</name>
<dbReference type="InterPro" id="IPR001387">
    <property type="entry name" value="Cro/C1-type_HTH"/>
</dbReference>
<dbReference type="EMBL" id="AHYT01000001">
    <property type="protein sequence ID" value="EOT30640.1"/>
    <property type="molecule type" value="Genomic_DNA"/>
</dbReference>
<reference evidence="4 5" key="1">
    <citation type="submission" date="2013-03" db="EMBL/GenBank/DDBJ databases">
        <title>The Genome Sequence of Enterococcus saccharolyticus ATCC_43076 (Illumina only assembly).</title>
        <authorList>
            <consortium name="The Broad Institute Genomics Platform"/>
            <consortium name="The Broad Institute Genome Sequencing Center for Infectious Disease"/>
            <person name="Earl A."/>
            <person name="Russ C."/>
            <person name="Gilmore M."/>
            <person name="Surin D."/>
            <person name="Walker B."/>
            <person name="Young S."/>
            <person name="Zeng Q."/>
            <person name="Gargeya S."/>
            <person name="Fitzgerald M."/>
            <person name="Haas B."/>
            <person name="Abouelleil A."/>
            <person name="Allen A.W."/>
            <person name="Alvarado L."/>
            <person name="Arachchi H.M."/>
            <person name="Berlin A.M."/>
            <person name="Chapman S.B."/>
            <person name="Gainer-Dewar J."/>
            <person name="Goldberg J."/>
            <person name="Griggs A."/>
            <person name="Gujja S."/>
            <person name="Hansen M."/>
            <person name="Howarth C."/>
            <person name="Imamovic A."/>
            <person name="Ireland A."/>
            <person name="Larimer J."/>
            <person name="McCowan C."/>
            <person name="Murphy C."/>
            <person name="Pearson M."/>
            <person name="Poon T.W."/>
            <person name="Priest M."/>
            <person name="Roberts A."/>
            <person name="Saif S."/>
            <person name="Shea T."/>
            <person name="Sisk P."/>
            <person name="Sykes S."/>
            <person name="Wortman J."/>
            <person name="Nusbaum C."/>
            <person name="Birren B."/>
        </authorList>
    </citation>
    <scope>NUCLEOTIDE SEQUENCE [LARGE SCALE GENOMIC DNA]</scope>
    <source>
        <strain evidence="4 5">ATCC 43076</strain>
    </source>
</reference>
<organism evidence="4 5">
    <name type="scientific">Enterococcus saccharolyticus subsp. saccharolyticus ATCC 43076</name>
    <dbReference type="NCBI Taxonomy" id="1139996"/>
    <lineage>
        <taxon>Bacteria</taxon>
        <taxon>Bacillati</taxon>
        <taxon>Bacillota</taxon>
        <taxon>Bacilli</taxon>
        <taxon>Lactobacillales</taxon>
        <taxon>Enterococcaceae</taxon>
        <taxon>Enterococcus</taxon>
    </lineage>
</organism>
<dbReference type="PROSITE" id="PS50943">
    <property type="entry name" value="HTH_CROC1"/>
    <property type="match status" value="1"/>
</dbReference>
<evidence type="ECO:0000256" key="1">
    <source>
        <dbReference type="ARBA" id="ARBA00023125"/>
    </source>
</evidence>
<proteinExistence type="predicted"/>
<dbReference type="AlphaFoldDB" id="S0NVD5"/>
<keyword evidence="2" id="KW-1133">Transmembrane helix</keyword>
<protein>
    <recommendedName>
        <fullName evidence="3">HTH cro/C1-type domain-containing protein</fullName>
    </recommendedName>
</protein>
<comment type="caution">
    <text evidence="4">The sequence shown here is derived from an EMBL/GenBank/DDBJ whole genome shotgun (WGS) entry which is preliminary data.</text>
</comment>